<gene>
    <name evidence="2" type="ORF">SAMN02745166_00135</name>
</gene>
<dbReference type="Proteomes" id="UP000190774">
    <property type="component" value="Unassembled WGS sequence"/>
</dbReference>
<reference evidence="3" key="1">
    <citation type="submission" date="2017-02" db="EMBL/GenBank/DDBJ databases">
        <authorList>
            <person name="Varghese N."/>
            <person name="Submissions S."/>
        </authorList>
    </citation>
    <scope>NUCLEOTIDE SEQUENCE [LARGE SCALE GENOMIC DNA]</scope>
    <source>
        <strain evidence="3">ATCC 700200</strain>
    </source>
</reference>
<feature type="transmembrane region" description="Helical" evidence="1">
    <location>
        <begin position="369"/>
        <end position="391"/>
    </location>
</feature>
<evidence type="ECO:0000313" key="3">
    <source>
        <dbReference type="Proteomes" id="UP000190774"/>
    </source>
</evidence>
<feature type="transmembrane region" description="Helical" evidence="1">
    <location>
        <begin position="144"/>
        <end position="161"/>
    </location>
</feature>
<feature type="transmembrane region" description="Helical" evidence="1">
    <location>
        <begin position="63"/>
        <end position="83"/>
    </location>
</feature>
<feature type="transmembrane region" description="Helical" evidence="1">
    <location>
        <begin position="30"/>
        <end position="51"/>
    </location>
</feature>
<dbReference type="OrthoDB" id="189304at2"/>
<keyword evidence="1" id="KW-1133">Transmembrane helix</keyword>
<keyword evidence="1" id="KW-0812">Transmembrane</keyword>
<accession>A0A1T4WFW7</accession>
<feature type="transmembrane region" description="Helical" evidence="1">
    <location>
        <begin position="207"/>
        <end position="227"/>
    </location>
</feature>
<dbReference type="EMBL" id="FUYE01000001">
    <property type="protein sequence ID" value="SKA76203.1"/>
    <property type="molecule type" value="Genomic_DNA"/>
</dbReference>
<feature type="transmembrane region" description="Helical" evidence="1">
    <location>
        <begin position="425"/>
        <end position="449"/>
    </location>
</feature>
<keyword evidence="1" id="KW-0472">Membrane</keyword>
<evidence type="ECO:0000256" key="1">
    <source>
        <dbReference type="SAM" id="Phobius"/>
    </source>
</evidence>
<evidence type="ECO:0008006" key="4">
    <source>
        <dbReference type="Google" id="ProtNLM"/>
    </source>
</evidence>
<name>A0A1T4WFW7_9BACT</name>
<evidence type="ECO:0000313" key="2">
    <source>
        <dbReference type="EMBL" id="SKA76203.1"/>
    </source>
</evidence>
<keyword evidence="3" id="KW-1185">Reference proteome</keyword>
<organism evidence="2 3">
    <name type="scientific">Prosthecobacter debontii</name>
    <dbReference type="NCBI Taxonomy" id="48467"/>
    <lineage>
        <taxon>Bacteria</taxon>
        <taxon>Pseudomonadati</taxon>
        <taxon>Verrucomicrobiota</taxon>
        <taxon>Verrucomicrobiia</taxon>
        <taxon>Verrucomicrobiales</taxon>
        <taxon>Verrucomicrobiaceae</taxon>
        <taxon>Prosthecobacter</taxon>
    </lineage>
</organism>
<feature type="transmembrane region" description="Helical" evidence="1">
    <location>
        <begin position="173"/>
        <end position="195"/>
    </location>
</feature>
<feature type="transmembrane region" description="Helical" evidence="1">
    <location>
        <begin position="248"/>
        <end position="279"/>
    </location>
</feature>
<dbReference type="AlphaFoldDB" id="A0A1T4WFW7"/>
<feature type="transmembrane region" description="Helical" evidence="1">
    <location>
        <begin position="318"/>
        <end position="336"/>
    </location>
</feature>
<dbReference type="STRING" id="48467.SAMN02745166_00135"/>
<protein>
    <recommendedName>
        <fullName evidence="4">ABC-2 family transporter protein</fullName>
    </recommendedName>
</protein>
<sequence>MTTVAQLTDFSDRLSPMVVKELRQGLRTRLFGGVMLALHALLVLITLMTASSTGGQARGLMDGLVSFTLCLIFPLCGFSALAGEMQANTMDMLVLTRLSTWRIVFGKWAAIIVQSLLVTISVVPYLVARYVFGGSELGADLVSLFQQWMISIVLTAAVVALSTQKHFWLRALILGLPLVITVFGSFAQIIIGIMGRATFSSGVQPQFLGYVSAVAVTAWLVFALLSFGASRIAPASSMLPVRKRLVNLAALIVLSGLAWWVDPVGLVGVMMMVLVVASLDAMTDDVNNIPSLYLPFYQRGFVGRLVSWFLAPGWMHGFLYSLLLFGVCSGLLLWLRGGGDAARLWLLGGCLWQMALFGHILAIQRRGEYLGAFFAGLCIQLLLTFLTVLVVNVSKFKTDLEWVACVMPWNAFGAPSKPFVGQWSYFQVGVMLSTLWPIFLTLPALLAFLRTRTARRQARQFALSSHE</sequence>
<proteinExistence type="predicted"/>
<dbReference type="RefSeq" id="WP_078811377.1">
    <property type="nucleotide sequence ID" value="NZ_FUYE01000001.1"/>
</dbReference>
<feature type="transmembrane region" description="Helical" evidence="1">
    <location>
        <begin position="104"/>
        <end position="132"/>
    </location>
</feature>